<dbReference type="EMBL" id="JAVDQD010000011">
    <property type="protein sequence ID" value="MDR6241737.1"/>
    <property type="molecule type" value="Genomic_DNA"/>
</dbReference>
<dbReference type="Gene3D" id="2.60.40.10">
    <property type="entry name" value="Immunoglobulins"/>
    <property type="match status" value="1"/>
</dbReference>
<gene>
    <name evidence="2" type="ORF">HNQ88_004824</name>
</gene>
<dbReference type="InterPro" id="IPR013783">
    <property type="entry name" value="Ig-like_fold"/>
</dbReference>
<comment type="caution">
    <text evidence="2">The sequence shown here is derived from an EMBL/GenBank/DDBJ whole genome shotgun (WGS) entry which is preliminary data.</text>
</comment>
<dbReference type="Proteomes" id="UP001185092">
    <property type="component" value="Unassembled WGS sequence"/>
</dbReference>
<name>A0AAE4BVC0_9BACT</name>
<evidence type="ECO:0000313" key="3">
    <source>
        <dbReference type="Proteomes" id="UP001185092"/>
    </source>
</evidence>
<keyword evidence="1" id="KW-0472">Membrane</keyword>
<accession>A0AAE4BVC0</accession>
<keyword evidence="1" id="KW-1133">Transmembrane helix</keyword>
<evidence type="ECO:0000256" key="1">
    <source>
        <dbReference type="SAM" id="Phobius"/>
    </source>
</evidence>
<keyword evidence="3" id="KW-1185">Reference proteome</keyword>
<reference evidence="2" key="1">
    <citation type="submission" date="2023-07" db="EMBL/GenBank/DDBJ databases">
        <title>Genomic Encyclopedia of Type Strains, Phase IV (KMG-IV): sequencing the most valuable type-strain genomes for metagenomic binning, comparative biology and taxonomic classification.</title>
        <authorList>
            <person name="Goeker M."/>
        </authorList>
    </citation>
    <scope>NUCLEOTIDE SEQUENCE</scope>
    <source>
        <strain evidence="2">DSM 26174</strain>
    </source>
</reference>
<protein>
    <submittedName>
        <fullName evidence="2">Uncharacterized protein</fullName>
    </submittedName>
</protein>
<dbReference type="AlphaFoldDB" id="A0AAE4BVC0"/>
<dbReference type="RefSeq" id="WP_309942782.1">
    <property type="nucleotide sequence ID" value="NZ_AP025309.1"/>
</dbReference>
<keyword evidence="1" id="KW-0812">Transmembrane</keyword>
<feature type="transmembrane region" description="Helical" evidence="1">
    <location>
        <begin position="12"/>
        <end position="28"/>
    </location>
</feature>
<organism evidence="2 3">
    <name type="scientific">Aureibacter tunicatorum</name>
    <dbReference type="NCBI Taxonomy" id="866807"/>
    <lineage>
        <taxon>Bacteria</taxon>
        <taxon>Pseudomonadati</taxon>
        <taxon>Bacteroidota</taxon>
        <taxon>Cytophagia</taxon>
        <taxon>Cytophagales</taxon>
        <taxon>Persicobacteraceae</taxon>
        <taxon>Aureibacter</taxon>
    </lineage>
</organism>
<evidence type="ECO:0000313" key="2">
    <source>
        <dbReference type="EMBL" id="MDR6241737.1"/>
    </source>
</evidence>
<proteinExistence type="predicted"/>
<sequence>MGQSFFTKPIRFLFFMSCIVLTVFFISSCDKDEEMGAPPSSIDYQEYINEIDLKEAWESSVPKVEGTGAFLFQILEVRNDKGEAIGGTFLIDQNHGVVSLKEGNHLAPGTYNVDVMVSNIAGEYTKANAISLKIRTPETIALALTPRETTLFIDEKTKLPMMDEWIPVSLDKTDGAIITTSPEEMITLNEEGSWVPFADKTYEEGELKIVFTGTKDKYYEATDTLTINVIVASGPEIVITGEGTLWTDSDKQALTDKVKGMQIVAVNYSTLKLVDEEGNDHPAFELVVQDYGLEPIYIKPKSGVALSKESYTFKIQSLDEEIVEAETEGVISVKTTKFILSGEVEKLELDENGIALASKLDAIKVDALAAPEGIEAIVSDNRFEFVDNAINIKQSTVFSDQESIQLTVEIKYNGKTIASQTVKEFIAVKEAALSVSGTAKVIINGISNEALSGVLGDLSIKYANAEKLELIDEKGLFKLSADNSSVELINPNTALTELSYPLTLKLYKIETDADPVITENISVLVEKTSLSITGNGTVTTTEEDVPKNSEVAGLNFTMSHYEDQVEYLVTSVNPQSDFNFIDGKLQVSASTISEGEYTIHIEAKLNGSTIASSTAQVTVRQEAPGGDEVLIFQSTMNMEPFQYTFKEGGTPSSIGEFDTYTLDEVNAIKGNTYWFETKDVETDGPLNSGEKRGMSIVISAAGRDLASPNASIHAIVSPTIDLGSKTTMKVAIDAYYSKLINNFDADGNDDYQWMKVLFVPDNEYAQVKDNLSESDISNWVSSGYEVKRFIGGQKQDLGEGPVSMDARFDGETLEKNVNSSQMRVVMVIENTRDQNGNSGANRFNTGEISLSKLEVYGK</sequence>